<evidence type="ECO:0000256" key="1">
    <source>
        <dbReference type="ARBA" id="ARBA00022801"/>
    </source>
</evidence>
<dbReference type="Pfam" id="PF07228">
    <property type="entry name" value="SpoIIE"/>
    <property type="match status" value="1"/>
</dbReference>
<feature type="transmembrane region" description="Helical" evidence="2">
    <location>
        <begin position="31"/>
        <end position="51"/>
    </location>
</feature>
<feature type="transmembrane region" description="Helical" evidence="2">
    <location>
        <begin position="122"/>
        <end position="143"/>
    </location>
</feature>
<evidence type="ECO:0000256" key="2">
    <source>
        <dbReference type="SAM" id="Phobius"/>
    </source>
</evidence>
<feature type="transmembrane region" description="Helical" evidence="2">
    <location>
        <begin position="150"/>
        <end position="170"/>
    </location>
</feature>
<feature type="transmembrane region" description="Helical" evidence="2">
    <location>
        <begin position="190"/>
        <end position="211"/>
    </location>
</feature>
<name>C0GJ05_DETAL</name>
<evidence type="ECO:0000313" key="4">
    <source>
        <dbReference type="EMBL" id="EEG76638.1"/>
    </source>
</evidence>
<dbReference type="Proteomes" id="UP000006443">
    <property type="component" value="Unassembled WGS sequence"/>
</dbReference>
<dbReference type="InterPro" id="IPR001932">
    <property type="entry name" value="PPM-type_phosphatase-like_dom"/>
</dbReference>
<dbReference type="PANTHER" id="PTHR43156">
    <property type="entry name" value="STAGE II SPORULATION PROTEIN E-RELATED"/>
    <property type="match status" value="1"/>
</dbReference>
<dbReference type="Pfam" id="PF19732">
    <property type="entry name" value="SpoIIE_N"/>
    <property type="match status" value="1"/>
</dbReference>
<feature type="transmembrane region" description="Helical" evidence="2">
    <location>
        <begin position="249"/>
        <end position="266"/>
    </location>
</feature>
<dbReference type="Gene3D" id="3.60.40.10">
    <property type="entry name" value="PPM-type phosphatase domain"/>
    <property type="match status" value="1"/>
</dbReference>
<dbReference type="SUPFAM" id="SSF81606">
    <property type="entry name" value="PP2C-like"/>
    <property type="match status" value="1"/>
</dbReference>
<sequence length="724" mass="79963">MPEHSSVIEPYVRVRKTREKKYAKALKMRRLNFPAGLISWETAGACAALALLTNLRLMGELAPFGLAFWAVAARGERYRLLLYGLIALTTAFISGGIHFAAGMFLAMLVFGFLRYKLSRPRLPLIVIVGLALPAGMLPVAWLSQFHTYDVLLLVLEAILAMLSTAVFMQVYRHPPAKLAPDKHIEGITSWIVFLGLLLLALMQGGGILTQVSHGLARLIVMAAALAFGPGMAAAAGALLGFFLGIQGVGFIWAGVLAFAGFLAGLFRPYGKVFTAVGFLLATTSLSLYISGWESVPMEAAVTSAAIVFFLLGPVFPERLQALAPFVGQGAEDEAEKVRELTAVRIKDYALVFRELAAAFQQVAALEKREKEPPMASTVEAVVERVCKFCPSRRRCWEKDAQRTYNAMLRVLADLNSGQNIREIKGPDFFVKICRKKDDFLRAVHLVHELESYQQNCNMRLEEGRELMTIQLAGLSQIMLELSKEVRQGVGEMHQRSRHQFFHVEIGVAQAAKGDADVCGDYYSYLELRDGKQAFILSDGMGNGSKAHQESRSAVQLVEQLLLAGFRNEAVVRTVNTILQLRSSEENFATLDVLLVDTEHGEAEFLKIGAAPSYLRHSGRVREIKSPSVPLGILNDVELKPVKITLDDDALIVMATDGIFEVLPSQPDWLKKSLASHDLHHPQVLADEVIHQSRLLSGRPELRDDVTVLVCRAKRLKHKIRDLVS</sequence>
<dbReference type="PANTHER" id="PTHR43156:SF2">
    <property type="entry name" value="STAGE II SPORULATION PROTEIN E"/>
    <property type="match status" value="1"/>
</dbReference>
<feature type="transmembrane region" description="Helical" evidence="2">
    <location>
        <begin position="80"/>
        <end position="110"/>
    </location>
</feature>
<dbReference type="EC" id="3.1.3.16" evidence="4"/>
<dbReference type="AlphaFoldDB" id="C0GJ05"/>
<dbReference type="PROSITE" id="PS51746">
    <property type="entry name" value="PPM_2"/>
    <property type="match status" value="1"/>
</dbReference>
<keyword evidence="2" id="KW-0472">Membrane</keyword>
<dbReference type="OrthoDB" id="9763774at2"/>
<dbReference type="GO" id="GO:0004722">
    <property type="term" value="F:protein serine/threonine phosphatase activity"/>
    <property type="evidence" value="ECO:0007669"/>
    <property type="project" value="UniProtKB-EC"/>
</dbReference>
<dbReference type="SMART" id="SM00331">
    <property type="entry name" value="PP2C_SIG"/>
    <property type="match status" value="1"/>
</dbReference>
<keyword evidence="1 4" id="KW-0378">Hydrolase</keyword>
<dbReference type="InterPro" id="IPR036457">
    <property type="entry name" value="PPM-type-like_dom_sf"/>
</dbReference>
<comment type="caution">
    <text evidence="4">The sequence shown here is derived from an EMBL/GenBank/DDBJ whole genome shotgun (WGS) entry which is preliminary data.</text>
</comment>
<feature type="transmembrane region" description="Helical" evidence="2">
    <location>
        <begin position="273"/>
        <end position="291"/>
    </location>
</feature>
<dbReference type="EMBL" id="ACJM01000014">
    <property type="protein sequence ID" value="EEG76638.1"/>
    <property type="molecule type" value="Genomic_DNA"/>
</dbReference>
<evidence type="ECO:0000259" key="3">
    <source>
        <dbReference type="PROSITE" id="PS51746"/>
    </source>
</evidence>
<keyword evidence="2" id="KW-1133">Transmembrane helix</keyword>
<dbReference type="eggNOG" id="COG2208">
    <property type="taxonomic scope" value="Bacteria"/>
</dbReference>
<organism evidence="4 5">
    <name type="scientific">Dethiobacter alkaliphilus AHT 1</name>
    <dbReference type="NCBI Taxonomy" id="555088"/>
    <lineage>
        <taxon>Bacteria</taxon>
        <taxon>Bacillati</taxon>
        <taxon>Bacillota</taxon>
        <taxon>Dethiobacteria</taxon>
        <taxon>Dethiobacterales</taxon>
        <taxon>Dethiobacteraceae</taxon>
        <taxon>Dethiobacter</taxon>
    </lineage>
</organism>
<protein>
    <submittedName>
        <fullName evidence="4">Protein serine/threonine phosphatase</fullName>
        <ecNumber evidence="4">3.1.3.16</ecNumber>
    </submittedName>
</protein>
<dbReference type="InterPro" id="IPR045768">
    <property type="entry name" value="SpoIIE_N"/>
</dbReference>
<dbReference type="STRING" id="555088.DealDRAFT_2464"/>
<accession>C0GJ05</accession>
<dbReference type="InterPro" id="IPR052016">
    <property type="entry name" value="Bact_Sigma-Reg"/>
</dbReference>
<keyword evidence="2" id="KW-0812">Transmembrane</keyword>
<feature type="transmembrane region" description="Helical" evidence="2">
    <location>
        <begin position="218"/>
        <end position="243"/>
    </location>
</feature>
<evidence type="ECO:0000313" key="5">
    <source>
        <dbReference type="Proteomes" id="UP000006443"/>
    </source>
</evidence>
<feature type="domain" description="PPM-type phosphatase" evidence="3">
    <location>
        <begin position="504"/>
        <end position="712"/>
    </location>
</feature>
<proteinExistence type="predicted"/>
<dbReference type="RefSeq" id="WP_008517879.1">
    <property type="nucleotide sequence ID" value="NZ_ACJM01000014.1"/>
</dbReference>
<reference evidence="4 5" key="1">
    <citation type="submission" date="2009-02" db="EMBL/GenBank/DDBJ databases">
        <title>Sequencing of the draft genome and assembly of Dethiobacter alkaliphilus AHT 1.</title>
        <authorList>
            <consortium name="US DOE Joint Genome Institute (JGI-PGF)"/>
            <person name="Lucas S."/>
            <person name="Copeland A."/>
            <person name="Lapidus A."/>
            <person name="Glavina del Rio T."/>
            <person name="Dalin E."/>
            <person name="Tice H."/>
            <person name="Bruce D."/>
            <person name="Goodwin L."/>
            <person name="Pitluck S."/>
            <person name="Larimer F."/>
            <person name="Land M.L."/>
            <person name="Hauser L."/>
            <person name="Muyzer G."/>
        </authorList>
    </citation>
    <scope>NUCLEOTIDE SEQUENCE [LARGE SCALE GENOMIC DNA]</scope>
    <source>
        <strain evidence="4 5">AHT 1</strain>
    </source>
</reference>
<keyword evidence="5" id="KW-1185">Reference proteome</keyword>
<gene>
    <name evidence="4" type="ORF">DealDRAFT_2464</name>
</gene>